<dbReference type="SMART" id="SM00732">
    <property type="entry name" value="YqgFc"/>
    <property type="match status" value="1"/>
</dbReference>
<dbReference type="EMBL" id="CP089983">
    <property type="protein sequence ID" value="WXB09312.1"/>
    <property type="molecule type" value="Genomic_DNA"/>
</dbReference>
<evidence type="ECO:0000256" key="5">
    <source>
        <dbReference type="HAMAP-Rule" id="MF_00651"/>
    </source>
</evidence>
<keyword evidence="4 5" id="KW-0378">Hydrolase</keyword>
<comment type="similarity">
    <text evidence="5">Belongs to the YqgF HJR family.</text>
</comment>
<proteinExistence type="inferred from homology"/>
<name>A0ABZ2LKF1_9BACT</name>
<dbReference type="RefSeq" id="WP_394838984.1">
    <property type="nucleotide sequence ID" value="NZ_CP089929.1"/>
</dbReference>
<evidence type="ECO:0000313" key="7">
    <source>
        <dbReference type="EMBL" id="WXB09312.1"/>
    </source>
</evidence>
<dbReference type="PANTHER" id="PTHR33317:SF4">
    <property type="entry name" value="POLYNUCLEOTIDYL TRANSFERASE, RIBONUCLEASE H-LIKE SUPERFAMILY PROTEIN"/>
    <property type="match status" value="1"/>
</dbReference>
<evidence type="ECO:0000256" key="2">
    <source>
        <dbReference type="ARBA" id="ARBA00022517"/>
    </source>
</evidence>
<feature type="domain" description="YqgF/RNase H-like" evidence="6">
    <location>
        <begin position="15"/>
        <end position="115"/>
    </location>
</feature>
<gene>
    <name evidence="7" type="primary">ruvX</name>
    <name evidence="7" type="ORF">LVJ94_19020</name>
</gene>
<reference evidence="7" key="1">
    <citation type="submission" date="2021-12" db="EMBL/GenBank/DDBJ databases">
        <title>Discovery of the Pendulisporaceae a myxobacterial family with distinct sporulation behavior and unique specialized metabolism.</title>
        <authorList>
            <person name="Garcia R."/>
            <person name="Popoff A."/>
            <person name="Bader C.D."/>
            <person name="Loehr J."/>
            <person name="Walesch S."/>
            <person name="Walt C."/>
            <person name="Boldt J."/>
            <person name="Bunk B."/>
            <person name="Haeckl F.J.F.P.J."/>
            <person name="Gunesch A.P."/>
            <person name="Birkelbach J."/>
            <person name="Nuebel U."/>
            <person name="Pietschmann T."/>
            <person name="Bach T."/>
            <person name="Mueller R."/>
        </authorList>
    </citation>
    <scope>NUCLEOTIDE SEQUENCE</scope>
    <source>
        <strain evidence="7">MSr11367</strain>
    </source>
</reference>
<comment type="subcellular location">
    <subcellularLocation>
        <location evidence="5">Cytoplasm</location>
    </subcellularLocation>
</comment>
<dbReference type="InterPro" id="IPR005227">
    <property type="entry name" value="YqgF"/>
</dbReference>
<keyword evidence="8" id="KW-1185">Reference proteome</keyword>
<sequence>MERSGRGGKGGKVRKRVCALDLGAARVGVAIDDELGLYAHGRGVLDGRDTKALLRHLADMVEEDGVGRFLVGLPLDMKGGEGDAARKARLLAQRIADATGVEVELIDERLSTVQARRALAASEVHGKKARARIDEVSAATLLQAWLDARRE</sequence>
<keyword evidence="1 5" id="KW-0963">Cytoplasm</keyword>
<dbReference type="NCBIfam" id="TIGR00250">
    <property type="entry name" value="RNAse_H_YqgF"/>
    <property type="match status" value="1"/>
</dbReference>
<keyword evidence="3 5" id="KW-0540">Nuclease</keyword>
<dbReference type="Pfam" id="PF03652">
    <property type="entry name" value="RuvX"/>
    <property type="match status" value="1"/>
</dbReference>
<dbReference type="PANTHER" id="PTHR33317">
    <property type="entry name" value="POLYNUCLEOTIDYL TRANSFERASE, RIBONUCLEASE H-LIKE SUPERFAMILY PROTEIN"/>
    <property type="match status" value="1"/>
</dbReference>
<dbReference type="CDD" id="cd16964">
    <property type="entry name" value="YqgF"/>
    <property type="match status" value="1"/>
</dbReference>
<dbReference type="InterPro" id="IPR006641">
    <property type="entry name" value="YqgF/RNaseH-like_dom"/>
</dbReference>
<dbReference type="InterPro" id="IPR012337">
    <property type="entry name" value="RNaseH-like_sf"/>
</dbReference>
<dbReference type="GO" id="GO:0008821">
    <property type="term" value="F:crossover junction DNA endonuclease activity"/>
    <property type="evidence" value="ECO:0007669"/>
    <property type="project" value="UniProtKB-EC"/>
</dbReference>
<evidence type="ECO:0000256" key="3">
    <source>
        <dbReference type="ARBA" id="ARBA00022722"/>
    </source>
</evidence>
<dbReference type="Gene3D" id="3.30.420.140">
    <property type="entry name" value="YqgF/RNase H-like domain"/>
    <property type="match status" value="1"/>
</dbReference>
<dbReference type="HAMAP" id="MF_00651">
    <property type="entry name" value="Nuclease_YqgF"/>
    <property type="match status" value="1"/>
</dbReference>
<organism evidence="7 8">
    <name type="scientific">Pendulispora rubella</name>
    <dbReference type="NCBI Taxonomy" id="2741070"/>
    <lineage>
        <taxon>Bacteria</taxon>
        <taxon>Pseudomonadati</taxon>
        <taxon>Myxococcota</taxon>
        <taxon>Myxococcia</taxon>
        <taxon>Myxococcales</taxon>
        <taxon>Sorangiineae</taxon>
        <taxon>Pendulisporaceae</taxon>
        <taxon>Pendulispora</taxon>
    </lineage>
</organism>
<evidence type="ECO:0000256" key="1">
    <source>
        <dbReference type="ARBA" id="ARBA00022490"/>
    </source>
</evidence>
<comment type="function">
    <text evidence="5">Could be a nuclease involved in processing of the 5'-end of pre-16S rRNA.</text>
</comment>
<evidence type="ECO:0000313" key="8">
    <source>
        <dbReference type="Proteomes" id="UP001374803"/>
    </source>
</evidence>
<evidence type="ECO:0000259" key="6">
    <source>
        <dbReference type="SMART" id="SM00732"/>
    </source>
</evidence>
<protein>
    <recommendedName>
        <fullName evidence="5">Putative pre-16S rRNA nuclease</fullName>
        <ecNumber evidence="5">3.1.-.-</ecNumber>
    </recommendedName>
</protein>
<keyword evidence="2 5" id="KW-0690">Ribosome biogenesis</keyword>
<accession>A0ABZ2LKF1</accession>
<dbReference type="EC" id="3.1.-.-" evidence="5"/>
<dbReference type="InterPro" id="IPR037027">
    <property type="entry name" value="YqgF/RNaseH-like_dom_sf"/>
</dbReference>
<dbReference type="SUPFAM" id="SSF53098">
    <property type="entry name" value="Ribonuclease H-like"/>
    <property type="match status" value="1"/>
</dbReference>
<evidence type="ECO:0000256" key="4">
    <source>
        <dbReference type="ARBA" id="ARBA00022801"/>
    </source>
</evidence>
<dbReference type="Proteomes" id="UP001374803">
    <property type="component" value="Chromosome"/>
</dbReference>